<evidence type="ECO:0000259" key="2">
    <source>
        <dbReference type="Pfam" id="PF04435"/>
    </source>
</evidence>
<dbReference type="WBParaSite" id="Csp11.Scaffold630.g19383.t1">
    <property type="protein sequence ID" value="Csp11.Scaffold630.g19383.t1"/>
    <property type="gene ID" value="Csp11.Scaffold630.g19383"/>
</dbReference>
<sequence>MTRTLISQTERKLQALTMTIAKTYPTKPANSRIIFQELSRGVAWGEKTMRQTIRKYLGDLENVQGLDIKTIIHAIYVIGFAVNNERSQKIIESYGNLELNSCKTIHSFHSFSGELVCKDGKVFIGKPIPSTPGTSAELKAEEEDEDNKEIDIKKEDDEDINGNDQLKQVEFEAPEIEVKVEEPIEEKPTVTPSKRSKIYEKVKLEAPEVKVEKHEKPEFSTVTPSNRSTIYTFLWQLQIKIQCIESSKLDEELKEVEEEMKKDSFNVMAVPISNFVDVITAVRFEAFNNLKKPKKPEEETTDLKEFFQFLLQLTVSLG</sequence>
<name>A0A1I7UU71_9PELO</name>
<organism evidence="3 4">
    <name type="scientific">Caenorhabditis tropicalis</name>
    <dbReference type="NCBI Taxonomy" id="1561998"/>
    <lineage>
        <taxon>Eukaryota</taxon>
        <taxon>Metazoa</taxon>
        <taxon>Ecdysozoa</taxon>
        <taxon>Nematoda</taxon>
        <taxon>Chromadorea</taxon>
        <taxon>Rhabditida</taxon>
        <taxon>Rhabditina</taxon>
        <taxon>Rhabditomorpha</taxon>
        <taxon>Rhabditoidea</taxon>
        <taxon>Rhabditidae</taxon>
        <taxon>Peloderinae</taxon>
        <taxon>Caenorhabditis</taxon>
    </lineage>
</organism>
<keyword evidence="3" id="KW-1185">Reference proteome</keyword>
<dbReference type="AlphaFoldDB" id="A0A1I7UU71"/>
<dbReference type="Pfam" id="PF04435">
    <property type="entry name" value="SPK"/>
    <property type="match status" value="1"/>
</dbReference>
<evidence type="ECO:0000313" key="4">
    <source>
        <dbReference type="WBParaSite" id="Csp11.Scaffold630.g19383.t1"/>
    </source>
</evidence>
<evidence type="ECO:0000256" key="1">
    <source>
        <dbReference type="SAM" id="MobiDB-lite"/>
    </source>
</evidence>
<reference evidence="4" key="1">
    <citation type="submission" date="2016-11" db="UniProtKB">
        <authorList>
            <consortium name="WormBaseParasite"/>
        </authorList>
    </citation>
    <scope>IDENTIFICATION</scope>
</reference>
<dbReference type="Proteomes" id="UP000095282">
    <property type="component" value="Unplaced"/>
</dbReference>
<proteinExistence type="predicted"/>
<accession>A0A1I7UU71</accession>
<dbReference type="InterPro" id="IPR006570">
    <property type="entry name" value="SPK_dom"/>
</dbReference>
<protein>
    <submittedName>
        <fullName evidence="4">SPK domain-containing protein</fullName>
    </submittedName>
</protein>
<feature type="domain" description="SPK" evidence="2">
    <location>
        <begin position="26"/>
        <end position="115"/>
    </location>
</feature>
<feature type="region of interest" description="Disordered" evidence="1">
    <location>
        <begin position="132"/>
        <end position="156"/>
    </location>
</feature>
<evidence type="ECO:0000313" key="3">
    <source>
        <dbReference type="Proteomes" id="UP000095282"/>
    </source>
</evidence>